<dbReference type="Proteomes" id="UP001642409">
    <property type="component" value="Unassembled WGS sequence"/>
</dbReference>
<reference evidence="2" key="1">
    <citation type="submission" date="2023-06" db="EMBL/GenBank/DDBJ databases">
        <authorList>
            <person name="Kurt Z."/>
        </authorList>
    </citation>
    <scope>NUCLEOTIDE SEQUENCE</scope>
</reference>
<evidence type="ECO:0000313" key="3">
    <source>
        <dbReference type="EMBL" id="CAL6062894.1"/>
    </source>
</evidence>
<name>A0AA86NAI1_9EUKA</name>
<comment type="caution">
    <text evidence="2">The sequence shown here is derived from an EMBL/GenBank/DDBJ whole genome shotgun (WGS) entry which is preliminary data.</text>
</comment>
<keyword evidence="4" id="KW-1185">Reference proteome</keyword>
<proteinExistence type="predicted"/>
<dbReference type="EMBL" id="CAXDID020000242">
    <property type="protein sequence ID" value="CAL6062894.1"/>
    <property type="molecule type" value="Genomic_DNA"/>
</dbReference>
<evidence type="ECO:0000256" key="1">
    <source>
        <dbReference type="SAM" id="SignalP"/>
    </source>
</evidence>
<sequence length="1318" mass="143380">MLLLQQLLAFKSVLVGSGDCINYLLDHPMNSKISMDVVVNYESQQGCKFTKNAIFKHAIEQNLKIQLNAQIDSSNSFGLFVQIKQNLKLHNSNVVIQQLKTADLISMLSHYQVYEKLELYNSRFAVQQNKAVSLNQFYLVSQSANNFIINQTEVKVEFSQINEFGGFSQVMTQAIVNNTNLVYNTESQVFYGISKQIDELIISHSQLSGLVHSKEIFGIAQLVQVNILMKDIQFSITLLGDTVHGFISTLSDDAEASFELINFDSIIDDNGAIVSTIFITSTNSKKVQIKSITGYVGGTWKYISKNEVKNLEISIVKVHEIVIQSQNAAMFVFNSQQNMNNTEIEIDSQEIGLHNVQQKFGFFSDRSLFYNVTLKCDRLSANVAQYVQISLLSTTISSQTKIISCKINMRVSCPAYQCSVVGLTQIQQAPVEITNLIMNSTIDVNGAPSLLLGWSSAPVLITNATVDSWVTGVLKFGALLINSQSELVIKNSNIKVAVSGELALTAAFIGTTGAGFSFSISGTKTDFRGLYQICGCVEGACEQIKANLCERKTYTVSQLHQSKDVKMNGSTFKTQCAFEDSYNWNQTIIQAKVVQQLTGQTAASIFCYFPVFYNVQIDGDFQVSSDKKSLGAILMSSAYGKALIKNVIINANITGSPLMDLSGFLASSEAQTDIINCSYSGHVFAQQIASAFIATIYSGVVSIQNCSSTGYISTKDSVGHFFGVVARNAVVSSDNSSIYGCVSAPGISTAGAIGGQNSGSFTGNANVAVSGSFKACPCGRGDCIGTCATYQKEINVIVASQKSVISVNGADIEYSYGLGGVWDWNSSNVVLSLTPTTNFGTFADYPIYNNIYITGTVTFLSQKYYGGLFVGNMYDKENKPVIMIDSVKIDVKLFGKAIIGGLVTFVIQDINMNSVSVSGSLRGKQVGMIAFQVSAPITITKSKTENTSHASADEQCGILTNVYSTVTITSLTSKGKMDGTLQVACFTVLFEGSSLSLTESVISISVTGTAYTSALVALQNAGSSSIFQNLTVSSKINAQFSLDAGSLVAQAKTGANILFVNVTSSCTGQFVTCPMNLNSEYAVTEGVTCTTKQLDFTDTMFTEAITPAIDGVNSNMKTYYKFETKKTDYNHTRISVNNDHDAFFFYGDADKYYSEFNPETPWFEDVEITGHRTIGSQTVRGGSFVAYTQGVTIIKCKSDIQYDGKGLAYDSSYDYADFIGFNLGPSKIISSIASTYFSPLQCQSVRAGYVYENKNHVDIINSTFDASSKTDMWPCTIWNMPVELYAYFYSQSGTCKSIGNVETKDTTDYKNGTPCTNQ</sequence>
<gene>
    <name evidence="2" type="ORF">HINF_LOCUS3792</name>
    <name evidence="3" type="ORF">HINF_LOCUS50459</name>
</gene>
<protein>
    <submittedName>
        <fullName evidence="3">Hypothetical_protein</fullName>
    </submittedName>
</protein>
<feature type="chain" id="PRO_5041663306" evidence="1">
    <location>
        <begin position="19"/>
        <end position="1318"/>
    </location>
</feature>
<dbReference type="EMBL" id="CATOUU010000094">
    <property type="protein sequence ID" value="CAI9916147.1"/>
    <property type="molecule type" value="Genomic_DNA"/>
</dbReference>
<keyword evidence="1" id="KW-0732">Signal</keyword>
<reference evidence="3 4" key="2">
    <citation type="submission" date="2024-07" db="EMBL/GenBank/DDBJ databases">
        <authorList>
            <person name="Akdeniz Z."/>
        </authorList>
    </citation>
    <scope>NUCLEOTIDE SEQUENCE [LARGE SCALE GENOMIC DNA]</scope>
</reference>
<organism evidence="2">
    <name type="scientific">Hexamita inflata</name>
    <dbReference type="NCBI Taxonomy" id="28002"/>
    <lineage>
        <taxon>Eukaryota</taxon>
        <taxon>Metamonada</taxon>
        <taxon>Diplomonadida</taxon>
        <taxon>Hexamitidae</taxon>
        <taxon>Hexamitinae</taxon>
        <taxon>Hexamita</taxon>
    </lineage>
</organism>
<evidence type="ECO:0000313" key="4">
    <source>
        <dbReference type="Proteomes" id="UP001642409"/>
    </source>
</evidence>
<feature type="signal peptide" evidence="1">
    <location>
        <begin position="1"/>
        <end position="18"/>
    </location>
</feature>
<evidence type="ECO:0000313" key="2">
    <source>
        <dbReference type="EMBL" id="CAI9916147.1"/>
    </source>
</evidence>
<accession>A0AA86NAI1</accession>